<dbReference type="RefSeq" id="WP_003336438.1">
    <property type="nucleotide sequence ID" value="NZ_CP007806.1"/>
</dbReference>
<dbReference type="STRING" id="1042163.BRLA_c037190"/>
<dbReference type="Pfam" id="PF11213">
    <property type="entry name" value="DUF3006"/>
    <property type="match status" value="1"/>
</dbReference>
<name>A0A075R9F3_BRELA</name>
<sequence>MKTTKGIIDRFEESMVVVEIDGQTYDLPRAIFQADVQVGQVIHISTEVDQAETEAREKEATDLMDDLFE</sequence>
<dbReference type="Gene3D" id="6.20.120.50">
    <property type="match status" value="1"/>
</dbReference>
<dbReference type="Proteomes" id="UP000005850">
    <property type="component" value="Chromosome"/>
</dbReference>
<organism evidence="1 2">
    <name type="scientific">Brevibacillus laterosporus LMG 15441</name>
    <dbReference type="NCBI Taxonomy" id="1042163"/>
    <lineage>
        <taxon>Bacteria</taxon>
        <taxon>Bacillati</taxon>
        <taxon>Bacillota</taxon>
        <taxon>Bacilli</taxon>
        <taxon>Bacillales</taxon>
        <taxon>Paenibacillaceae</taxon>
        <taxon>Brevibacillus</taxon>
    </lineage>
</organism>
<protein>
    <submittedName>
        <fullName evidence="1">Uncharacterized protein</fullName>
    </submittedName>
</protein>
<keyword evidence="2" id="KW-1185">Reference proteome</keyword>
<evidence type="ECO:0000313" key="1">
    <source>
        <dbReference type="EMBL" id="AIG28021.1"/>
    </source>
</evidence>
<dbReference type="HOGENOM" id="CLU_181623_3_0_9"/>
<dbReference type="EMBL" id="CP007806">
    <property type="protein sequence ID" value="AIG28021.1"/>
    <property type="molecule type" value="Genomic_DNA"/>
</dbReference>
<gene>
    <name evidence="1" type="ORF">BRLA_c037190</name>
</gene>
<accession>A0A075R9F3</accession>
<dbReference type="AlphaFoldDB" id="A0A075R9F3"/>
<reference evidence="1 2" key="1">
    <citation type="journal article" date="2011" name="J. Bacteriol.">
        <title>Genome sequence of Brevibacillus laterosporus LMG 15441, a pathogen of invertebrates.</title>
        <authorList>
            <person name="Djukic M."/>
            <person name="Poehlein A."/>
            <person name="Thurmer A."/>
            <person name="Daniel R."/>
        </authorList>
    </citation>
    <scope>NUCLEOTIDE SEQUENCE [LARGE SCALE GENOMIC DNA]</scope>
    <source>
        <strain evidence="1 2">LMG 15441</strain>
    </source>
</reference>
<evidence type="ECO:0000313" key="2">
    <source>
        <dbReference type="Proteomes" id="UP000005850"/>
    </source>
</evidence>
<dbReference type="KEGG" id="blr:BRLA_c037190"/>
<dbReference type="InterPro" id="IPR021377">
    <property type="entry name" value="DUF3006"/>
</dbReference>
<dbReference type="eggNOG" id="ENOG50339TZ">
    <property type="taxonomic scope" value="Bacteria"/>
</dbReference>
<proteinExistence type="predicted"/>